<evidence type="ECO:0000256" key="3">
    <source>
        <dbReference type="ARBA" id="ARBA00022777"/>
    </source>
</evidence>
<keyword evidence="2" id="KW-0808">Transferase</keyword>
<evidence type="ECO:0000313" key="6">
    <source>
        <dbReference type="Proteomes" id="UP000681586"/>
    </source>
</evidence>
<keyword evidence="3" id="KW-0418">Kinase</keyword>
<name>A0ABS5MPP3_9STAP</name>
<comment type="caution">
    <text evidence="5">The sequence shown here is derived from an EMBL/GenBank/DDBJ whole genome shotgun (WGS) entry which is preliminary data.</text>
</comment>
<evidence type="ECO:0000259" key="4">
    <source>
        <dbReference type="Pfam" id="PF14689"/>
    </source>
</evidence>
<evidence type="ECO:0000313" key="5">
    <source>
        <dbReference type="EMBL" id="MBS3697900.1"/>
    </source>
</evidence>
<keyword evidence="1" id="KW-0597">Phosphoprotein</keyword>
<reference evidence="5 6" key="1">
    <citation type="submission" date="2021-05" db="EMBL/GenBank/DDBJ databases">
        <title>Staphylococcus fleurettii isolated from lake water in First Nation community in Manitoba, Canada.</title>
        <authorList>
            <person name="Bashar S."/>
            <person name="Murdock A."/>
            <person name="Patidar R."/>
            <person name="Golding G."/>
            <person name="Farenhorst A."/>
            <person name="Kumar A."/>
        </authorList>
    </citation>
    <scope>NUCLEOTIDE SEQUENCE [LARGE SCALE GENOMIC DNA]</scope>
    <source>
        <strain evidence="5 6">SF002</strain>
    </source>
</reference>
<evidence type="ECO:0000256" key="2">
    <source>
        <dbReference type="ARBA" id="ARBA00022679"/>
    </source>
</evidence>
<keyword evidence="6" id="KW-1185">Reference proteome</keyword>
<organism evidence="5 6">
    <name type="scientific">Mammaliicoccus fleurettii</name>
    <dbReference type="NCBI Taxonomy" id="150056"/>
    <lineage>
        <taxon>Bacteria</taxon>
        <taxon>Bacillati</taxon>
        <taxon>Bacillota</taxon>
        <taxon>Bacilli</taxon>
        <taxon>Bacillales</taxon>
        <taxon>Staphylococcaceae</taxon>
        <taxon>Mammaliicoccus</taxon>
    </lineage>
</organism>
<dbReference type="RefSeq" id="WP_119634246.1">
    <property type="nucleotide sequence ID" value="NZ_JAAQPD010000007.1"/>
</dbReference>
<dbReference type="SUPFAM" id="SSF55890">
    <property type="entry name" value="Sporulation response regulatory protein Spo0B"/>
    <property type="match status" value="1"/>
</dbReference>
<accession>A0ABS5MPP3</accession>
<dbReference type="InterPro" id="IPR039506">
    <property type="entry name" value="SPOB_a"/>
</dbReference>
<dbReference type="Proteomes" id="UP000681586">
    <property type="component" value="Unassembled WGS sequence"/>
</dbReference>
<feature type="domain" description="SpoOB alpha-helical" evidence="4">
    <location>
        <begin position="9"/>
        <end position="52"/>
    </location>
</feature>
<protein>
    <submittedName>
        <fullName evidence="5">Spo0B domain-containing protein</fullName>
    </submittedName>
</protein>
<gene>
    <name evidence="5" type="ORF">JJQ58_10525</name>
</gene>
<dbReference type="InterPro" id="IPR016120">
    <property type="entry name" value="Sig_transdc_His_kin_SpoOB"/>
</dbReference>
<sequence length="176" mass="21047">MNNLDVYLKSRHDFVNQFQLLYTYKQLGKDEEVNSLLDELYKDLKQEQLFLNAPCRKFVREVFEHKISTSGSKWTFEIECSNHNYYQNNLELADNILLEIYQYLKTIIKSQQDDIQIRLCLNVEEEFVILDVFLNELTLNDNQLNTMFSDYNFEILSGNDNAKEIEFFININELEV</sequence>
<proteinExistence type="predicted"/>
<dbReference type="Gene3D" id="1.10.287.130">
    <property type="match status" value="1"/>
</dbReference>
<dbReference type="EMBL" id="JAGXBM010000019">
    <property type="protein sequence ID" value="MBS3697900.1"/>
    <property type="molecule type" value="Genomic_DNA"/>
</dbReference>
<dbReference type="Pfam" id="PF14689">
    <property type="entry name" value="SPOB_a"/>
    <property type="match status" value="1"/>
</dbReference>
<evidence type="ECO:0000256" key="1">
    <source>
        <dbReference type="ARBA" id="ARBA00022553"/>
    </source>
</evidence>